<dbReference type="GO" id="GO:0016757">
    <property type="term" value="F:glycosyltransferase activity"/>
    <property type="evidence" value="ECO:0007669"/>
    <property type="project" value="InterPro"/>
</dbReference>
<reference evidence="5" key="1">
    <citation type="journal article" date="2014" name="DNA Res.">
        <title>A complete view of the genetic diversity of the Escherichia coli O-antigen biosynthesis gene cluster.</title>
        <authorList>
            <person name="Iguchi A."/>
            <person name="Iyoda S."/>
            <person name="Kikuchi T."/>
            <person name="Ogura Y."/>
            <person name="Katsura K."/>
            <person name="Ohnishi M."/>
            <person name="Hayashi T."/>
            <person name="Thomson N.R."/>
        </authorList>
    </citation>
    <scope>NUCLEOTIDE SEQUENCE</scope>
    <source>
        <strain evidence="4">14097</strain>
        <strain evidence="5">E54071</strain>
    </source>
</reference>
<evidence type="ECO:0000313" key="5">
    <source>
        <dbReference type="EMBL" id="BAQ01946.1"/>
    </source>
</evidence>
<keyword evidence="5" id="KW-0808">Transferase</keyword>
<dbReference type="Pfam" id="PF00534">
    <property type="entry name" value="Glycos_transf_1"/>
    <property type="match status" value="1"/>
</dbReference>
<dbReference type="EMBL" id="AB812063">
    <property type="protein sequence ID" value="BAQ01757.1"/>
    <property type="molecule type" value="Genomic_DNA"/>
</dbReference>
<name>A0A0B1DXF2_ECOLX</name>
<dbReference type="AlphaFoldDB" id="A0A0B1DXF2"/>
<evidence type="ECO:0000313" key="4">
    <source>
        <dbReference type="EMBL" id="BAQ01757.1"/>
    </source>
</evidence>
<dbReference type="Gene3D" id="3.40.50.2000">
    <property type="entry name" value="Glycogen Phosphorylase B"/>
    <property type="match status" value="2"/>
</dbReference>
<dbReference type="Pfam" id="PF13439">
    <property type="entry name" value="Glyco_transf_4"/>
    <property type="match status" value="1"/>
</dbReference>
<evidence type="ECO:0000259" key="2">
    <source>
        <dbReference type="Pfam" id="PF13439"/>
    </source>
</evidence>
<organism evidence="5">
    <name type="scientific">Escherichia coli</name>
    <dbReference type="NCBI Taxonomy" id="562"/>
    <lineage>
        <taxon>Bacteria</taxon>
        <taxon>Pseudomonadati</taxon>
        <taxon>Pseudomonadota</taxon>
        <taxon>Gammaproteobacteria</taxon>
        <taxon>Enterobacterales</taxon>
        <taxon>Enterobacteriaceae</taxon>
        <taxon>Escherichia</taxon>
    </lineage>
</organism>
<sequence length="356" mass="41366">MKKVTFLINSLTQGGAEKIALQLYLNLSNSVNVINFVTLTNEDFYKKEIKKHVINHSNKITKTTKFMSLAKYFRGNNDVVLCFSLDLACYLYILRVLNIFKGEVICRFINNPDNEIGTSLINKIKKRFLFYVLKKCDLVICQSDAMKDLLISKYEFNNNKTVRIYNPISIANNNESSFEQTDKEILKLLFVGRLSEQKNLDDIIRISQLLRDKGILFLWKVVGKGPLENTFKDLIREHNFQESIVMCGSSHDIENYYKWADITTLVSHYEGLPNVLLESISHRTPCVSYDCPTGPSEIIIHEKNGVLVPQYDVDNFYQSLIRVKELNLKNDNIENTLMKFSEKKVCDEYYKILFKR</sequence>
<dbReference type="RefSeq" id="WP_000758104.1">
    <property type="nucleotide sequence ID" value="NZ_BFZA01000106.1"/>
</dbReference>
<dbReference type="CDD" id="cd03811">
    <property type="entry name" value="GT4_GT28_WabH-like"/>
    <property type="match status" value="1"/>
</dbReference>
<evidence type="ECO:0000313" key="3">
    <source>
        <dbReference type="EMBL" id="AIG62749.1"/>
    </source>
</evidence>
<protein>
    <submittedName>
        <fullName evidence="3">N-acetylgalactosamine-N, N'-diacetylbacillosaminyl-diphospho-undecaprenol 4-alpha-N-acetylgalactosaminyltransferase</fullName>
    </submittedName>
    <submittedName>
        <fullName evidence="5">Putative glycosyltransferase</fullName>
    </submittedName>
</protein>
<dbReference type="GO" id="GO:1901135">
    <property type="term" value="P:carbohydrate derivative metabolic process"/>
    <property type="evidence" value="ECO:0007669"/>
    <property type="project" value="UniProtKB-ARBA"/>
</dbReference>
<reference evidence="3" key="2">
    <citation type="journal article" date="2016" name="PLoS ONE">
        <title>Comparison of O-Antigen Gene Clusters of All O-Serogroups of Escherichia coli and Proposal for Adopting a New Nomenclature for O-Typing.</title>
        <authorList>
            <person name="DebRoy C."/>
            <person name="Fratamico P.M."/>
            <person name="Yan X."/>
            <person name="Baranzoni G."/>
            <person name="Liu Y."/>
            <person name="Needleman D.S."/>
            <person name="Tebbs R."/>
            <person name="O'Connell C.D."/>
            <person name="Allred A."/>
            <person name="Swimley M."/>
            <person name="Mwangi M."/>
            <person name="Kapur V."/>
            <person name="Raygoza Garay J.A."/>
            <person name="Roberts E.L."/>
            <person name="Katani R."/>
        </authorList>
    </citation>
    <scope>NUCLEOTIDE SEQUENCE</scope>
    <source>
        <strain evidence="3">E54071-88</strain>
    </source>
</reference>
<proteinExistence type="predicted"/>
<gene>
    <name evidence="3" type="primary">pglJ</name>
</gene>
<dbReference type="EMBL" id="AB812075">
    <property type="protein sequence ID" value="BAQ01946.1"/>
    <property type="molecule type" value="Genomic_DNA"/>
</dbReference>
<accession>A0A0B1DXF2</accession>
<dbReference type="PANTHER" id="PTHR12526">
    <property type="entry name" value="GLYCOSYLTRANSFERASE"/>
    <property type="match status" value="1"/>
</dbReference>
<feature type="domain" description="Glycosyltransferase subfamily 4-like N-terminal" evidence="2">
    <location>
        <begin position="100"/>
        <end position="170"/>
    </location>
</feature>
<dbReference type="InterPro" id="IPR028098">
    <property type="entry name" value="Glyco_trans_4-like_N"/>
</dbReference>
<dbReference type="EMBL" id="KJ778799">
    <property type="protein sequence ID" value="AIG62749.1"/>
    <property type="molecule type" value="Genomic_DNA"/>
</dbReference>
<dbReference type="SUPFAM" id="SSF53756">
    <property type="entry name" value="UDP-Glycosyltransferase/glycogen phosphorylase"/>
    <property type="match status" value="1"/>
</dbReference>
<feature type="domain" description="Glycosyl transferase family 1" evidence="1">
    <location>
        <begin position="180"/>
        <end position="333"/>
    </location>
</feature>
<dbReference type="PANTHER" id="PTHR12526:SF630">
    <property type="entry name" value="GLYCOSYLTRANSFERASE"/>
    <property type="match status" value="1"/>
</dbReference>
<dbReference type="InterPro" id="IPR001296">
    <property type="entry name" value="Glyco_trans_1"/>
</dbReference>
<evidence type="ECO:0000259" key="1">
    <source>
        <dbReference type="Pfam" id="PF00534"/>
    </source>
</evidence>